<comment type="function">
    <text evidence="7">May be involved in iron transport and iron homeostasis.</text>
</comment>
<keyword evidence="5 7" id="KW-1133">Transmembrane helix</keyword>
<evidence type="ECO:0000256" key="6">
    <source>
        <dbReference type="ARBA" id="ARBA00023136"/>
    </source>
</evidence>
<reference evidence="8 9" key="1">
    <citation type="submission" date="2019-01" db="EMBL/GenBank/DDBJ databases">
        <title>Draft genome sequence of Psathyrella aberdarensis IHI B618.</title>
        <authorList>
            <person name="Buettner E."/>
            <person name="Kellner H."/>
        </authorList>
    </citation>
    <scope>NUCLEOTIDE SEQUENCE [LARGE SCALE GENOMIC DNA]</scope>
    <source>
        <strain evidence="8 9">IHI B618</strain>
    </source>
</reference>
<keyword evidence="3 7" id="KW-0813">Transport</keyword>
<proteinExistence type="inferred from homology"/>
<organism evidence="8 9">
    <name type="scientific">Candolleomyces aberdarensis</name>
    <dbReference type="NCBI Taxonomy" id="2316362"/>
    <lineage>
        <taxon>Eukaryota</taxon>
        <taxon>Fungi</taxon>
        <taxon>Dikarya</taxon>
        <taxon>Basidiomycota</taxon>
        <taxon>Agaricomycotina</taxon>
        <taxon>Agaricomycetes</taxon>
        <taxon>Agaricomycetidae</taxon>
        <taxon>Agaricales</taxon>
        <taxon>Agaricineae</taxon>
        <taxon>Psathyrellaceae</taxon>
        <taxon>Candolleomyces</taxon>
    </lineage>
</organism>
<dbReference type="SUPFAM" id="SSF103473">
    <property type="entry name" value="MFS general substrate transporter"/>
    <property type="match status" value="1"/>
</dbReference>
<sequence length="233" mass="25852">MHDIIEFSRLPVFYTSLSIASIYLTVLSFDGTMLTYLKNSLYYSNPFLAGQKAVCTVAGLLGTILFPFVMHKIGLVRTGSWSIWFEFACLIPVVVSLQLVKISGGSSSPDTTLPPTQPISPGLAAALFGGMALSRIGLWMFDLSQLQILQESLESHPRRNRLTSIQFTLQNVFDMAKFALTIGLAKPSQFRWAGLVSVGAVFVGGLLYIFGYARRVRGHIAPHWKWLEKFKVL</sequence>
<dbReference type="OrthoDB" id="648861at2759"/>
<dbReference type="Proteomes" id="UP000290288">
    <property type="component" value="Unassembled WGS sequence"/>
</dbReference>
<evidence type="ECO:0000256" key="2">
    <source>
        <dbReference type="ARBA" id="ARBA00006279"/>
    </source>
</evidence>
<evidence type="ECO:0000313" key="8">
    <source>
        <dbReference type="EMBL" id="RXW12356.1"/>
    </source>
</evidence>
<evidence type="ECO:0000313" key="9">
    <source>
        <dbReference type="Proteomes" id="UP000290288"/>
    </source>
</evidence>
<feature type="transmembrane region" description="Helical" evidence="7">
    <location>
        <begin position="12"/>
        <end position="29"/>
    </location>
</feature>
<dbReference type="GO" id="GO:0005381">
    <property type="term" value="F:iron ion transmembrane transporter activity"/>
    <property type="evidence" value="ECO:0007669"/>
    <property type="project" value="UniProtKB-UniRule"/>
</dbReference>
<keyword evidence="4 7" id="KW-0812">Transmembrane</keyword>
<feature type="transmembrane region" description="Helical" evidence="7">
    <location>
        <begin position="190"/>
        <end position="210"/>
    </location>
</feature>
<comment type="caution">
    <text evidence="8">The sequence shown here is derived from an EMBL/GenBank/DDBJ whole genome shotgun (WGS) entry which is preliminary data.</text>
</comment>
<name>A0A4Q2D1M6_9AGAR</name>
<comment type="caution">
    <text evidence="7">Lacks conserved residue(s) required for the propagation of feature annotation.</text>
</comment>
<evidence type="ECO:0000256" key="3">
    <source>
        <dbReference type="ARBA" id="ARBA00022448"/>
    </source>
</evidence>
<evidence type="ECO:0000256" key="4">
    <source>
        <dbReference type="ARBA" id="ARBA00022692"/>
    </source>
</evidence>
<dbReference type="InterPro" id="IPR009716">
    <property type="entry name" value="Ferroportin-1"/>
</dbReference>
<keyword evidence="7" id="KW-0406">Ion transport</keyword>
<dbReference type="PANTHER" id="PTHR11660:SF57">
    <property type="entry name" value="SOLUTE CARRIER FAMILY 40 MEMBER"/>
    <property type="match status" value="1"/>
</dbReference>
<dbReference type="EMBL" id="SDEE01001273">
    <property type="protein sequence ID" value="RXW12356.1"/>
    <property type="molecule type" value="Genomic_DNA"/>
</dbReference>
<feature type="transmembrane region" description="Helical" evidence="7">
    <location>
        <begin position="81"/>
        <end position="99"/>
    </location>
</feature>
<evidence type="ECO:0000256" key="1">
    <source>
        <dbReference type="ARBA" id="ARBA00004141"/>
    </source>
</evidence>
<keyword evidence="6 7" id="KW-0472">Membrane</keyword>
<dbReference type="InterPro" id="IPR036259">
    <property type="entry name" value="MFS_trans_sf"/>
</dbReference>
<dbReference type="PANTHER" id="PTHR11660">
    <property type="entry name" value="SOLUTE CARRIER FAMILY 40 MEMBER"/>
    <property type="match status" value="1"/>
</dbReference>
<protein>
    <recommendedName>
        <fullName evidence="7">Solute carrier family 40 member</fullName>
    </recommendedName>
</protein>
<dbReference type="STRING" id="2316362.A0A4Q2D1M6"/>
<accession>A0A4Q2D1M6</accession>
<comment type="similarity">
    <text evidence="2 7">Belongs to the ferroportin (FP) (TC 2.A.100) family. SLC40A subfamily.</text>
</comment>
<dbReference type="GO" id="GO:0016020">
    <property type="term" value="C:membrane"/>
    <property type="evidence" value="ECO:0007669"/>
    <property type="project" value="UniProtKB-SubCell"/>
</dbReference>
<evidence type="ECO:0000256" key="7">
    <source>
        <dbReference type="RuleBase" id="RU365065"/>
    </source>
</evidence>
<dbReference type="Pfam" id="PF06963">
    <property type="entry name" value="FPN1"/>
    <property type="match status" value="1"/>
</dbReference>
<gene>
    <name evidence="8" type="ORF">EST38_g13497</name>
</gene>
<comment type="subcellular location">
    <subcellularLocation>
        <location evidence="1 7">Membrane</location>
        <topology evidence="1 7">Multi-pass membrane protein</topology>
    </subcellularLocation>
</comment>
<evidence type="ECO:0000256" key="5">
    <source>
        <dbReference type="ARBA" id="ARBA00022989"/>
    </source>
</evidence>
<dbReference type="AlphaFoldDB" id="A0A4Q2D1M6"/>
<feature type="transmembrane region" description="Helical" evidence="7">
    <location>
        <begin position="49"/>
        <end position="69"/>
    </location>
</feature>
<keyword evidence="9" id="KW-1185">Reference proteome</keyword>